<evidence type="ECO:0000256" key="2">
    <source>
        <dbReference type="ARBA" id="ARBA00022729"/>
    </source>
</evidence>
<keyword evidence="5" id="KW-1185">Reference proteome</keyword>
<evidence type="ECO:0000313" key="5">
    <source>
        <dbReference type="Proteomes" id="UP000661077"/>
    </source>
</evidence>
<dbReference type="EMBL" id="JAEVLS010000003">
    <property type="protein sequence ID" value="MBM0106216.1"/>
    <property type="molecule type" value="Genomic_DNA"/>
</dbReference>
<dbReference type="PANTHER" id="PTHR34216:SF3">
    <property type="entry name" value="POLY-BETA-1,6-N-ACETYL-D-GLUCOSAMINE N-DEACETYLASE"/>
    <property type="match status" value="1"/>
</dbReference>
<reference evidence="4 5" key="1">
    <citation type="journal article" date="2021" name="Int. J. Syst. Evol. Microbiol.">
        <title>Steroidobacter gossypii sp. nov., isolated from soil of cotton cropping field.</title>
        <authorList>
            <person name="Huang R."/>
            <person name="Yang S."/>
            <person name="Zhen C."/>
            <person name="Liu W."/>
        </authorList>
    </citation>
    <scope>NUCLEOTIDE SEQUENCE [LARGE SCALE GENOMIC DNA]</scope>
    <source>
        <strain evidence="4 5">S1-65</strain>
    </source>
</reference>
<dbReference type="Gene3D" id="3.20.20.370">
    <property type="entry name" value="Glycoside hydrolase/deacetylase"/>
    <property type="match status" value="1"/>
</dbReference>
<dbReference type="Proteomes" id="UP000661077">
    <property type="component" value="Unassembled WGS sequence"/>
</dbReference>
<dbReference type="PROSITE" id="PS51677">
    <property type="entry name" value="NODB"/>
    <property type="match status" value="1"/>
</dbReference>
<organism evidence="4 5">
    <name type="scientific">Steroidobacter gossypii</name>
    <dbReference type="NCBI Taxonomy" id="2805490"/>
    <lineage>
        <taxon>Bacteria</taxon>
        <taxon>Pseudomonadati</taxon>
        <taxon>Pseudomonadota</taxon>
        <taxon>Gammaproteobacteria</taxon>
        <taxon>Steroidobacterales</taxon>
        <taxon>Steroidobacteraceae</taxon>
        <taxon>Steroidobacter</taxon>
    </lineage>
</organism>
<evidence type="ECO:0000313" key="4">
    <source>
        <dbReference type="EMBL" id="MBM0106216.1"/>
    </source>
</evidence>
<dbReference type="InterPro" id="IPR002509">
    <property type="entry name" value="NODB_dom"/>
</dbReference>
<proteinExistence type="predicted"/>
<gene>
    <name evidence="4" type="ORF">JM946_15900</name>
</gene>
<dbReference type="Pfam" id="PF01522">
    <property type="entry name" value="Polysacc_deac_1"/>
    <property type="match status" value="1"/>
</dbReference>
<dbReference type="RefSeq" id="WP_203168328.1">
    <property type="nucleotide sequence ID" value="NZ_JAEVLS010000003.1"/>
</dbReference>
<dbReference type="SUPFAM" id="SSF88713">
    <property type="entry name" value="Glycoside hydrolase/deacetylase"/>
    <property type="match status" value="1"/>
</dbReference>
<accession>A0ABS1WZ24</accession>
<name>A0ABS1WZ24_9GAMM</name>
<comment type="caution">
    <text evidence="4">The sequence shown here is derived from an EMBL/GenBank/DDBJ whole genome shotgun (WGS) entry which is preliminary data.</text>
</comment>
<dbReference type="InterPro" id="IPR051398">
    <property type="entry name" value="Polysacch_Deacetylase"/>
</dbReference>
<dbReference type="CDD" id="cd10918">
    <property type="entry name" value="CE4_NodB_like_5s_6s"/>
    <property type="match status" value="1"/>
</dbReference>
<evidence type="ECO:0000256" key="1">
    <source>
        <dbReference type="ARBA" id="ARBA00004613"/>
    </source>
</evidence>
<protein>
    <submittedName>
        <fullName evidence="4">Polysaccharide deacetylase family protein</fullName>
    </submittedName>
</protein>
<evidence type="ECO:0000259" key="3">
    <source>
        <dbReference type="PROSITE" id="PS51677"/>
    </source>
</evidence>
<feature type="domain" description="NodB homology" evidence="3">
    <location>
        <begin position="91"/>
        <end position="337"/>
    </location>
</feature>
<keyword evidence="2" id="KW-0732">Signal</keyword>
<dbReference type="InterPro" id="IPR011330">
    <property type="entry name" value="Glyco_hydro/deAcase_b/a-brl"/>
</dbReference>
<sequence>MKAIVRRLIASVLYYSGALWLLAARNLRGRVVVLMYHRVLPKNLDSHSARAIVVSVETFSRQMRFLRRFFNPLTLEQFDDVVNGRRPLPPKACLVTFDDGWFDNHAYALPLLREHGVPAVIFAATGYVGTEHCFWQERLTRALFLLRKQTKAAAFLREIGGEHLAQVDEASARDATRSLVTQIKSRPAAEIESLTARAFELLRECSLPTDHGDDRFLTWQEAEELAHSDMVRIGSHAHSHTPLPRLTQLDLQKELTESRNELMRRLRSPVASFAYPNGDYSPESVSAVRQAGYSLAFTTDSGYARPGADPLLIPRVNIHEGGTATSAEFLCRILRLL</sequence>
<comment type="subcellular location">
    <subcellularLocation>
        <location evidence="1">Secreted</location>
    </subcellularLocation>
</comment>
<dbReference type="PANTHER" id="PTHR34216">
    <property type="match status" value="1"/>
</dbReference>